<dbReference type="RefSeq" id="XP_018383432.1">
    <property type="nucleotide sequence ID" value="XM_018530847.1"/>
</dbReference>
<dbReference type="EMBL" id="KV441485">
    <property type="protein sequence ID" value="OAG18011.1"/>
    <property type="molecule type" value="Genomic_DNA"/>
</dbReference>
<dbReference type="AlphaFoldDB" id="A0A177DFH9"/>
<dbReference type="VEuPathDB" id="FungiDB:CC77DRAFT_248025"/>
<reference evidence="1 2" key="1">
    <citation type="submission" date="2016-05" db="EMBL/GenBank/DDBJ databases">
        <title>Comparative analysis of secretome profiles of manganese(II)-oxidizing ascomycete fungi.</title>
        <authorList>
            <consortium name="DOE Joint Genome Institute"/>
            <person name="Zeiner C.A."/>
            <person name="Purvine S.O."/>
            <person name="Zink E.M."/>
            <person name="Wu S."/>
            <person name="Pasa-Tolic L."/>
            <person name="Chaput D.L."/>
            <person name="Haridas S."/>
            <person name="Grigoriev I.V."/>
            <person name="Santelli C.M."/>
            <person name="Hansel C.M."/>
        </authorList>
    </citation>
    <scope>NUCLEOTIDE SEQUENCE [LARGE SCALE GENOMIC DNA]</scope>
    <source>
        <strain evidence="1 2">SRC1lrK2f</strain>
    </source>
</reference>
<dbReference type="GeneID" id="29116441"/>
<sequence length="110" mass="12666">MVTIKLFSMNVAFCFSSLSSRARSDPFKKHNVLVKYSVLRNRHSVASLLPAEYRRLAYILWRNGMPDPVVIVIRPSRLGACQPEKRPEIFKSNSVITNRSKLLTPYIESR</sequence>
<accession>A0A177DFH9</accession>
<name>A0A177DFH9_ALTAL</name>
<proteinExistence type="predicted"/>
<gene>
    <name evidence="1" type="ORF">CC77DRAFT_248025</name>
</gene>
<keyword evidence="2" id="KW-1185">Reference proteome</keyword>
<evidence type="ECO:0000313" key="2">
    <source>
        <dbReference type="Proteomes" id="UP000077248"/>
    </source>
</evidence>
<dbReference type="KEGG" id="aalt:CC77DRAFT_248025"/>
<evidence type="ECO:0000313" key="1">
    <source>
        <dbReference type="EMBL" id="OAG18011.1"/>
    </source>
</evidence>
<dbReference type="Proteomes" id="UP000077248">
    <property type="component" value="Unassembled WGS sequence"/>
</dbReference>
<protein>
    <submittedName>
        <fullName evidence="1">Uncharacterized protein</fullName>
    </submittedName>
</protein>
<organism evidence="1 2">
    <name type="scientific">Alternaria alternata</name>
    <name type="common">Alternaria rot fungus</name>
    <name type="synonym">Torula alternata</name>
    <dbReference type="NCBI Taxonomy" id="5599"/>
    <lineage>
        <taxon>Eukaryota</taxon>
        <taxon>Fungi</taxon>
        <taxon>Dikarya</taxon>
        <taxon>Ascomycota</taxon>
        <taxon>Pezizomycotina</taxon>
        <taxon>Dothideomycetes</taxon>
        <taxon>Pleosporomycetidae</taxon>
        <taxon>Pleosporales</taxon>
        <taxon>Pleosporineae</taxon>
        <taxon>Pleosporaceae</taxon>
        <taxon>Alternaria</taxon>
        <taxon>Alternaria sect. Alternaria</taxon>
        <taxon>Alternaria alternata complex</taxon>
    </lineage>
</organism>